<dbReference type="GO" id="GO:0016740">
    <property type="term" value="F:transferase activity"/>
    <property type="evidence" value="ECO:0007669"/>
    <property type="project" value="UniProtKB-KW"/>
</dbReference>
<dbReference type="PANTHER" id="PTHR21064">
    <property type="entry name" value="AMINOGLYCOSIDE PHOSPHOTRANSFERASE DOMAIN-CONTAINING PROTEIN-RELATED"/>
    <property type="match status" value="1"/>
</dbReference>
<dbReference type="PANTHER" id="PTHR21064:SF5">
    <property type="entry name" value="SLR1880 PROTEIN"/>
    <property type="match status" value="1"/>
</dbReference>
<dbReference type="Pfam" id="PF01636">
    <property type="entry name" value="APH"/>
    <property type="match status" value="1"/>
</dbReference>
<dbReference type="SUPFAM" id="SSF56112">
    <property type="entry name" value="Protein kinase-like (PK-like)"/>
    <property type="match status" value="1"/>
</dbReference>
<evidence type="ECO:0000313" key="3">
    <source>
        <dbReference type="Proteomes" id="UP000197007"/>
    </source>
</evidence>
<organism evidence="2 3">
    <name type="scientific">Capnocytophaga endodontalis</name>
    <dbReference type="NCBI Taxonomy" id="2708117"/>
    <lineage>
        <taxon>Bacteria</taxon>
        <taxon>Pseudomonadati</taxon>
        <taxon>Bacteroidota</taxon>
        <taxon>Flavobacteriia</taxon>
        <taxon>Flavobacteriales</taxon>
        <taxon>Flavobacteriaceae</taxon>
        <taxon>Capnocytophaga</taxon>
    </lineage>
</organism>
<dbReference type="KEGG" id="capn:CBG49_11990"/>
<keyword evidence="2" id="KW-0808">Transferase</keyword>
<proteinExistence type="predicted"/>
<dbReference type="EMBL" id="CP022022">
    <property type="protein sequence ID" value="ASF43740.1"/>
    <property type="molecule type" value="Genomic_DNA"/>
</dbReference>
<evidence type="ECO:0000313" key="2">
    <source>
        <dbReference type="EMBL" id="ASF43740.1"/>
    </source>
</evidence>
<keyword evidence="3" id="KW-1185">Reference proteome</keyword>
<sequence>MKEIANQFNLKGNLLSVEPYGNGHINRTYLVKTTDTNYILQGINSNVFKTPDSIIKNIELLWETEPNNHIILPMMKAKQGGYSVNAEGIVWRVFPFAEGYTSYEFIEAPWQAEKAATAFATFMKTFANIDTSRLQATIPNFHNGDLRFQQLEDAYAQATPARKDKAEKLYEFAQKHKVIFDLIQKEVDEKRIPIRVTHNDTKINNVLINKFNPDDFRVIDLDTVMQGILLYDFGDMVRTSVSPTEENEADESKIVFNTEFFEALCKGFSVMNPVMTPSEKKHIVDGAKYMIFIIGIRFLADYFNNDVYFKTSYPEENYIRARNQFVLFQRLEDKEKELRAIAKKYFK</sequence>
<gene>
    <name evidence="2" type="ORF">CBG49_11990</name>
</gene>
<accession>A0A1Z4BR46</accession>
<dbReference type="Gene3D" id="3.90.1200.10">
    <property type="match status" value="1"/>
</dbReference>
<name>A0A1Z4BR46_9FLAO</name>
<dbReference type="InterPro" id="IPR011009">
    <property type="entry name" value="Kinase-like_dom_sf"/>
</dbReference>
<dbReference type="InterPro" id="IPR002575">
    <property type="entry name" value="Aminoglycoside_PTrfase"/>
</dbReference>
<reference evidence="3" key="1">
    <citation type="submission" date="2017-06" db="EMBL/GenBank/DDBJ databases">
        <title>Complete genome sequence of Capnocytophaga sp. KCOM 1579 (=ChDC OS43) isolated from a human refractory periapical abscess lesion.</title>
        <authorList>
            <person name="Kook J.-K."/>
            <person name="Park S.-N."/>
            <person name="Lim Y.K."/>
            <person name="Roh H."/>
        </authorList>
    </citation>
    <scope>NUCLEOTIDE SEQUENCE [LARGE SCALE GENOMIC DNA]</scope>
    <source>
        <strain evidence="3">ChDC OS43</strain>
    </source>
</reference>
<evidence type="ECO:0000259" key="1">
    <source>
        <dbReference type="Pfam" id="PF01636"/>
    </source>
</evidence>
<protein>
    <submittedName>
        <fullName evidence="2">Phosphotransferase</fullName>
    </submittedName>
</protein>
<dbReference type="Proteomes" id="UP000197007">
    <property type="component" value="Chromosome"/>
</dbReference>
<feature type="domain" description="Aminoglycoside phosphotransferase" evidence="1">
    <location>
        <begin position="17"/>
        <end position="248"/>
    </location>
</feature>
<dbReference type="RefSeq" id="WP_088594647.1">
    <property type="nucleotide sequence ID" value="NZ_CP022022.1"/>
</dbReference>
<dbReference type="AlphaFoldDB" id="A0A1Z4BR46"/>
<dbReference type="InterPro" id="IPR050249">
    <property type="entry name" value="Pseudomonas-type_ThrB"/>
</dbReference>